<dbReference type="GO" id="GO:0009307">
    <property type="term" value="P:DNA restriction-modification system"/>
    <property type="evidence" value="ECO:0007669"/>
    <property type="project" value="InterPro"/>
</dbReference>
<evidence type="ECO:0000256" key="6">
    <source>
        <dbReference type="ARBA" id="ARBA00047942"/>
    </source>
</evidence>
<dbReference type="InterPro" id="IPR012327">
    <property type="entry name" value="MeTrfase_D12"/>
</dbReference>
<evidence type="ECO:0000256" key="1">
    <source>
        <dbReference type="ARBA" id="ARBA00006594"/>
    </source>
</evidence>
<dbReference type="GO" id="GO:0043565">
    <property type="term" value="F:sequence-specific DNA binding"/>
    <property type="evidence" value="ECO:0007669"/>
    <property type="project" value="TreeGrafter"/>
</dbReference>
<feature type="binding site" evidence="7">
    <location>
        <position position="28"/>
    </location>
    <ligand>
        <name>S-adenosyl-L-methionine</name>
        <dbReference type="ChEBI" id="CHEBI:59789"/>
    </ligand>
</feature>
<feature type="binding site" evidence="7">
    <location>
        <position position="197"/>
    </location>
    <ligand>
        <name>S-adenosyl-L-methionine</name>
        <dbReference type="ChEBI" id="CHEBI:59789"/>
    </ligand>
</feature>
<keyword evidence="4 8" id="KW-0808">Transferase</keyword>
<dbReference type="InterPro" id="IPR012263">
    <property type="entry name" value="M_m6A_EcoRV"/>
</dbReference>
<dbReference type="SUPFAM" id="SSF53335">
    <property type="entry name" value="S-adenosyl-L-methionine-dependent methyltransferases"/>
    <property type="match status" value="1"/>
</dbReference>
<evidence type="ECO:0000313" key="9">
    <source>
        <dbReference type="EMBL" id="RZD15573.1"/>
    </source>
</evidence>
<evidence type="ECO:0000256" key="5">
    <source>
        <dbReference type="ARBA" id="ARBA00022691"/>
    </source>
</evidence>
<dbReference type="PANTHER" id="PTHR30481:SF3">
    <property type="entry name" value="DNA ADENINE METHYLASE"/>
    <property type="match status" value="1"/>
</dbReference>
<comment type="similarity">
    <text evidence="1 8">Belongs to the N(4)/N(6)-methyltransferase family.</text>
</comment>
<comment type="catalytic activity">
    <reaction evidence="6 8">
        <text>a 2'-deoxyadenosine in DNA + S-adenosyl-L-methionine = an N(6)-methyl-2'-deoxyadenosine in DNA + S-adenosyl-L-homocysteine + H(+)</text>
        <dbReference type="Rhea" id="RHEA:15197"/>
        <dbReference type="Rhea" id="RHEA-COMP:12418"/>
        <dbReference type="Rhea" id="RHEA-COMP:12419"/>
        <dbReference type="ChEBI" id="CHEBI:15378"/>
        <dbReference type="ChEBI" id="CHEBI:57856"/>
        <dbReference type="ChEBI" id="CHEBI:59789"/>
        <dbReference type="ChEBI" id="CHEBI:90615"/>
        <dbReference type="ChEBI" id="CHEBI:90616"/>
        <dbReference type="EC" id="2.1.1.72"/>
    </reaction>
</comment>
<evidence type="ECO:0000256" key="4">
    <source>
        <dbReference type="ARBA" id="ARBA00022679"/>
    </source>
</evidence>
<dbReference type="NCBIfam" id="TIGR00571">
    <property type="entry name" value="dam"/>
    <property type="match status" value="1"/>
</dbReference>
<sequence length="285" mass="33334">MPILSLVESKTDANLTNPKPFIKWAGGKRQLIEELISLFPANYNRYFEPFIGGGALFFAIQPENAYISDINPELINLYNVVKNDVDSLIEDLRRYKNTEEEFYKIRNLDRKPSYKKFSKVRKASRFIYLNKTCYNGLYRTNSDGYFNVPFGFYKNPNIIDEKNLKVCSELLKKTEIALSPFSAIESKIKTGDFVYFDPPYMPISKTSSFTKYYKDDFDVDAQFELKELCDRLTKKRVYFMLSNSYSELILNLYKQYNIKKIRAIRAINCKAAKRGAIDELIITNY</sequence>
<dbReference type="PROSITE" id="PS00092">
    <property type="entry name" value="N6_MTASE"/>
    <property type="match status" value="1"/>
</dbReference>
<dbReference type="PANTHER" id="PTHR30481">
    <property type="entry name" value="DNA ADENINE METHYLASE"/>
    <property type="match status" value="1"/>
</dbReference>
<dbReference type="GO" id="GO:0032259">
    <property type="term" value="P:methylation"/>
    <property type="evidence" value="ECO:0007669"/>
    <property type="project" value="UniProtKB-KW"/>
</dbReference>
<dbReference type="GO" id="GO:1904047">
    <property type="term" value="F:S-adenosyl-L-methionine binding"/>
    <property type="evidence" value="ECO:0007669"/>
    <property type="project" value="TreeGrafter"/>
</dbReference>
<feature type="binding site" evidence="7">
    <location>
        <position position="24"/>
    </location>
    <ligand>
        <name>S-adenosyl-L-methionine</name>
        <dbReference type="ChEBI" id="CHEBI:59789"/>
    </ligand>
</feature>
<dbReference type="InterPro" id="IPR002052">
    <property type="entry name" value="DNA_methylase_N6_adenine_CS"/>
</dbReference>
<evidence type="ECO:0000256" key="7">
    <source>
        <dbReference type="PIRSR" id="PIRSR000398-1"/>
    </source>
</evidence>
<gene>
    <name evidence="9" type="ORF">EVJ46_09960</name>
</gene>
<accession>A0A519BE81</accession>
<dbReference type="AlphaFoldDB" id="A0A519BE81"/>
<keyword evidence="3 8" id="KW-0489">Methyltransferase</keyword>
<dbReference type="Gene3D" id="3.40.50.150">
    <property type="entry name" value="Vaccinia Virus protein VP39"/>
    <property type="match status" value="1"/>
</dbReference>
<reference evidence="9 10" key="1">
    <citation type="journal article" date="2019" name="ISME J.">
        <title>Insights into ecological role of a new deltaproteobacterial order Candidatus Acidulodesulfobacterales by metagenomics and metatranscriptomics.</title>
        <authorList>
            <person name="Tan S."/>
            <person name="Liu J."/>
            <person name="Fang Y."/>
            <person name="Hedlund B.P."/>
            <person name="Lian Z.H."/>
            <person name="Huang L.Y."/>
            <person name="Li J.T."/>
            <person name="Huang L.N."/>
            <person name="Li W.J."/>
            <person name="Jiang H.C."/>
            <person name="Dong H.L."/>
            <person name="Shu W.S."/>
        </authorList>
    </citation>
    <scope>NUCLEOTIDE SEQUENCE [LARGE SCALE GENOMIC DNA]</scope>
    <source>
        <strain evidence="9">AP2</strain>
    </source>
</reference>
<protein>
    <recommendedName>
        <fullName evidence="2 8">Site-specific DNA-methyltransferase (adenine-specific)</fullName>
        <ecNumber evidence="2 8">2.1.1.72</ecNumber>
    </recommendedName>
</protein>
<dbReference type="Pfam" id="PF02086">
    <property type="entry name" value="MethyltransfD12"/>
    <property type="match status" value="1"/>
</dbReference>
<dbReference type="EC" id="2.1.1.72" evidence="2 8"/>
<evidence type="ECO:0000256" key="2">
    <source>
        <dbReference type="ARBA" id="ARBA00011900"/>
    </source>
</evidence>
<dbReference type="InterPro" id="IPR023095">
    <property type="entry name" value="Ade_MeTrfase_dom_2"/>
</dbReference>
<proteinExistence type="inferred from homology"/>
<dbReference type="Gene3D" id="1.10.1020.10">
    <property type="entry name" value="Adenine-specific Methyltransferase, Domain 2"/>
    <property type="match status" value="1"/>
</dbReference>
<dbReference type="InterPro" id="IPR029063">
    <property type="entry name" value="SAM-dependent_MTases_sf"/>
</dbReference>
<evidence type="ECO:0000256" key="8">
    <source>
        <dbReference type="RuleBase" id="RU361257"/>
    </source>
</evidence>
<comment type="caution">
    <text evidence="9">The sequence shown here is derived from an EMBL/GenBank/DDBJ whole genome shotgun (WGS) entry which is preliminary data.</text>
</comment>
<dbReference type="PIRSF" id="PIRSF000398">
    <property type="entry name" value="M_m6A_EcoRV"/>
    <property type="match status" value="1"/>
</dbReference>
<keyword evidence="5 8" id="KW-0949">S-adenosyl-L-methionine</keyword>
<evidence type="ECO:0000256" key="3">
    <source>
        <dbReference type="ARBA" id="ARBA00022603"/>
    </source>
</evidence>
<name>A0A519BE81_ACIG2</name>
<dbReference type="GO" id="GO:0009007">
    <property type="term" value="F:site-specific DNA-methyltransferase (adenine-specific) activity"/>
    <property type="evidence" value="ECO:0007669"/>
    <property type="project" value="UniProtKB-UniRule"/>
</dbReference>
<dbReference type="GO" id="GO:0006298">
    <property type="term" value="P:mismatch repair"/>
    <property type="evidence" value="ECO:0007669"/>
    <property type="project" value="TreeGrafter"/>
</dbReference>
<dbReference type="PRINTS" id="PR00505">
    <property type="entry name" value="D12N6MTFRASE"/>
</dbReference>
<dbReference type="EMBL" id="SGBC01000005">
    <property type="protein sequence ID" value="RZD15573.1"/>
    <property type="molecule type" value="Genomic_DNA"/>
</dbReference>
<feature type="binding site" evidence="7">
    <location>
        <position position="69"/>
    </location>
    <ligand>
        <name>S-adenosyl-L-methionine</name>
        <dbReference type="ChEBI" id="CHEBI:59789"/>
    </ligand>
</feature>
<evidence type="ECO:0000313" key="10">
    <source>
        <dbReference type="Proteomes" id="UP000316562"/>
    </source>
</evidence>
<organism evidence="9 10">
    <name type="scientific">Acididesulfobacter guangdongensis</name>
    <dbReference type="NCBI Taxonomy" id="2597225"/>
    <lineage>
        <taxon>Bacteria</taxon>
        <taxon>Deltaproteobacteria</taxon>
        <taxon>Candidatus Acidulodesulfobacterales</taxon>
        <taxon>Candidatus Acididesulfobacter</taxon>
    </lineage>
</organism>
<dbReference type="Proteomes" id="UP000316562">
    <property type="component" value="Unassembled WGS sequence"/>
</dbReference>